<sequence length="172" mass="18441">MKNLLRLIALTVCLCFAFQTEAVAQDYKSAAGLRLGYPWAASYKTFLSESNAVEVYVGFRGFTFYNTISINGAYLVHKDIPSVDGLKWYFGGGAGVQFWSYSGVSEGSTLFTASGYLGLEYTFADTPISITADWVPTFVFGDSFGGIGSTGFGGRSGGIGVRYILNSGAARK</sequence>
<dbReference type="Proteomes" id="UP000199021">
    <property type="component" value="Unassembled WGS sequence"/>
</dbReference>
<evidence type="ECO:0008006" key="4">
    <source>
        <dbReference type="Google" id="ProtNLM"/>
    </source>
</evidence>
<name>A0A1H9G7Z2_9BACT</name>
<dbReference type="RefSeq" id="WP_090168086.1">
    <property type="nucleotide sequence ID" value="NZ_FOFB01000010.1"/>
</dbReference>
<keyword evidence="3" id="KW-1185">Reference proteome</keyword>
<keyword evidence="1" id="KW-0732">Signal</keyword>
<gene>
    <name evidence="2" type="ORF">SAMN05444359_11079</name>
</gene>
<dbReference type="OrthoDB" id="978645at2"/>
<evidence type="ECO:0000313" key="2">
    <source>
        <dbReference type="EMBL" id="SEQ46265.1"/>
    </source>
</evidence>
<organism evidence="2 3">
    <name type="scientific">Neolewinella agarilytica</name>
    <dbReference type="NCBI Taxonomy" id="478744"/>
    <lineage>
        <taxon>Bacteria</taxon>
        <taxon>Pseudomonadati</taxon>
        <taxon>Bacteroidota</taxon>
        <taxon>Saprospiria</taxon>
        <taxon>Saprospirales</taxon>
        <taxon>Lewinellaceae</taxon>
        <taxon>Neolewinella</taxon>
    </lineage>
</organism>
<dbReference type="EMBL" id="FOFB01000010">
    <property type="protein sequence ID" value="SEQ46265.1"/>
    <property type="molecule type" value="Genomic_DNA"/>
</dbReference>
<dbReference type="STRING" id="478744.SAMN05444359_11079"/>
<evidence type="ECO:0000313" key="3">
    <source>
        <dbReference type="Proteomes" id="UP000199021"/>
    </source>
</evidence>
<accession>A0A1H9G7Z2</accession>
<dbReference type="AlphaFoldDB" id="A0A1H9G7Z2"/>
<evidence type="ECO:0000256" key="1">
    <source>
        <dbReference type="SAM" id="SignalP"/>
    </source>
</evidence>
<feature type="chain" id="PRO_5011697915" description="Outer membrane protein beta-barrel domain-containing protein" evidence="1">
    <location>
        <begin position="25"/>
        <end position="172"/>
    </location>
</feature>
<dbReference type="InParanoid" id="A0A1H9G7Z2"/>
<reference evidence="3" key="1">
    <citation type="submission" date="2016-10" db="EMBL/GenBank/DDBJ databases">
        <authorList>
            <person name="Varghese N."/>
            <person name="Submissions S."/>
        </authorList>
    </citation>
    <scope>NUCLEOTIDE SEQUENCE [LARGE SCALE GENOMIC DNA]</scope>
    <source>
        <strain evidence="3">DSM 24740</strain>
    </source>
</reference>
<protein>
    <recommendedName>
        <fullName evidence="4">Outer membrane protein beta-barrel domain-containing protein</fullName>
    </recommendedName>
</protein>
<feature type="signal peptide" evidence="1">
    <location>
        <begin position="1"/>
        <end position="24"/>
    </location>
</feature>
<proteinExistence type="predicted"/>